<sequence>MPKKPIFTKEQVYKTAFEVFKVEGIDGISARNLAKSLGASPAPIYSFYDSIDNLKHELLDEAKKLFLEYVKEERTNFIFLNIGMGICIFAREQKELFQAIFLRESLGKRNEVIREFRDLIKEEMSKDNRFDNLDEEFKTNLYLDCWMYAHGFATLIATNYYENITDDVIKERLMEVAATMVYKRLEDYTK</sequence>
<dbReference type="Proteomes" id="UP000255328">
    <property type="component" value="Unassembled WGS sequence"/>
</dbReference>
<name>A0A377GWU3_9FUSO</name>
<evidence type="ECO:0000313" key="5">
    <source>
        <dbReference type="Proteomes" id="UP000255328"/>
    </source>
</evidence>
<evidence type="ECO:0000256" key="2">
    <source>
        <dbReference type="PROSITE-ProRule" id="PRU00335"/>
    </source>
</evidence>
<dbReference type="InterPro" id="IPR001647">
    <property type="entry name" value="HTH_TetR"/>
</dbReference>
<proteinExistence type="predicted"/>
<evidence type="ECO:0000313" key="4">
    <source>
        <dbReference type="EMBL" id="STO31439.1"/>
    </source>
</evidence>
<dbReference type="SUPFAM" id="SSF46689">
    <property type="entry name" value="Homeodomain-like"/>
    <property type="match status" value="1"/>
</dbReference>
<gene>
    <name evidence="4" type="ORF">NCTC10723_00890</name>
</gene>
<keyword evidence="1 2" id="KW-0238">DNA-binding</keyword>
<organism evidence="4 5">
    <name type="scientific">Fusobacterium necrogenes</name>
    <dbReference type="NCBI Taxonomy" id="858"/>
    <lineage>
        <taxon>Bacteria</taxon>
        <taxon>Fusobacteriati</taxon>
        <taxon>Fusobacteriota</taxon>
        <taxon>Fusobacteriia</taxon>
        <taxon>Fusobacteriales</taxon>
        <taxon>Fusobacteriaceae</taxon>
        <taxon>Fusobacterium</taxon>
    </lineage>
</organism>
<dbReference type="RefSeq" id="WP_115269755.1">
    <property type="nucleotide sequence ID" value="NZ_CASFEE010000015.1"/>
</dbReference>
<dbReference type="PROSITE" id="PS50977">
    <property type="entry name" value="HTH_TETR_2"/>
    <property type="match status" value="1"/>
</dbReference>
<dbReference type="SUPFAM" id="SSF48498">
    <property type="entry name" value="Tetracyclin repressor-like, C-terminal domain"/>
    <property type="match status" value="1"/>
</dbReference>
<dbReference type="OrthoDB" id="66596at2"/>
<dbReference type="EMBL" id="UGGU01000003">
    <property type="protein sequence ID" value="STO31439.1"/>
    <property type="molecule type" value="Genomic_DNA"/>
</dbReference>
<protein>
    <recommendedName>
        <fullName evidence="3">HTH tetR-type domain-containing protein</fullName>
    </recommendedName>
</protein>
<dbReference type="GO" id="GO:0003677">
    <property type="term" value="F:DNA binding"/>
    <property type="evidence" value="ECO:0007669"/>
    <property type="project" value="UniProtKB-UniRule"/>
</dbReference>
<dbReference type="AlphaFoldDB" id="A0A377GWU3"/>
<feature type="DNA-binding region" description="H-T-H motif" evidence="2">
    <location>
        <begin position="29"/>
        <end position="48"/>
    </location>
</feature>
<accession>A0A377GWU3</accession>
<evidence type="ECO:0000259" key="3">
    <source>
        <dbReference type="PROSITE" id="PS50977"/>
    </source>
</evidence>
<evidence type="ECO:0000256" key="1">
    <source>
        <dbReference type="ARBA" id="ARBA00023125"/>
    </source>
</evidence>
<dbReference type="InterPro" id="IPR036271">
    <property type="entry name" value="Tet_transcr_reg_TetR-rel_C_sf"/>
</dbReference>
<dbReference type="InterPro" id="IPR009057">
    <property type="entry name" value="Homeodomain-like_sf"/>
</dbReference>
<dbReference type="Gene3D" id="1.10.357.10">
    <property type="entry name" value="Tetracycline Repressor, domain 2"/>
    <property type="match status" value="1"/>
</dbReference>
<reference evidence="4 5" key="1">
    <citation type="submission" date="2018-06" db="EMBL/GenBank/DDBJ databases">
        <authorList>
            <consortium name="Pathogen Informatics"/>
            <person name="Doyle S."/>
        </authorList>
    </citation>
    <scope>NUCLEOTIDE SEQUENCE [LARGE SCALE GENOMIC DNA]</scope>
    <source>
        <strain evidence="4 5">NCTC10723</strain>
    </source>
</reference>
<keyword evidence="5" id="KW-1185">Reference proteome</keyword>
<feature type="domain" description="HTH tetR-type" evidence="3">
    <location>
        <begin position="6"/>
        <end position="66"/>
    </location>
</feature>